<dbReference type="GO" id="GO:0016887">
    <property type="term" value="F:ATP hydrolysis activity"/>
    <property type="evidence" value="ECO:0007669"/>
    <property type="project" value="InterPro"/>
</dbReference>
<proteinExistence type="predicted"/>
<dbReference type="GO" id="GO:0005886">
    <property type="term" value="C:plasma membrane"/>
    <property type="evidence" value="ECO:0007669"/>
    <property type="project" value="UniProtKB-SubCell"/>
</dbReference>
<dbReference type="InterPro" id="IPR003593">
    <property type="entry name" value="AAA+_ATPase"/>
</dbReference>
<organism evidence="10 11">
    <name type="scientific">Fusicatenibacter faecihominis</name>
    <dbReference type="NCBI Taxonomy" id="2881276"/>
    <lineage>
        <taxon>Bacteria</taxon>
        <taxon>Bacillati</taxon>
        <taxon>Bacillota</taxon>
        <taxon>Clostridia</taxon>
        <taxon>Lachnospirales</taxon>
        <taxon>Lachnospiraceae</taxon>
        <taxon>Fusicatenibacter</taxon>
    </lineage>
</organism>
<dbReference type="AlphaFoldDB" id="A0AAE3DS07"/>
<keyword evidence="4 10" id="KW-0067">ATP-binding</keyword>
<dbReference type="PANTHER" id="PTHR43394">
    <property type="entry name" value="ATP-DEPENDENT PERMEASE MDL1, MITOCHONDRIAL"/>
    <property type="match status" value="1"/>
</dbReference>
<evidence type="ECO:0000256" key="3">
    <source>
        <dbReference type="ARBA" id="ARBA00022741"/>
    </source>
</evidence>
<dbReference type="PANTHER" id="PTHR43394:SF1">
    <property type="entry name" value="ATP-BINDING CASSETTE SUB-FAMILY B MEMBER 10, MITOCHONDRIAL"/>
    <property type="match status" value="1"/>
</dbReference>
<feature type="domain" description="ABC transmembrane type-1" evidence="9">
    <location>
        <begin position="23"/>
        <end position="312"/>
    </location>
</feature>
<dbReference type="Gene3D" id="1.20.1560.10">
    <property type="entry name" value="ABC transporter type 1, transmembrane domain"/>
    <property type="match status" value="1"/>
</dbReference>
<feature type="transmembrane region" description="Helical" evidence="7">
    <location>
        <begin position="62"/>
        <end position="83"/>
    </location>
</feature>
<evidence type="ECO:0000256" key="4">
    <source>
        <dbReference type="ARBA" id="ARBA00022840"/>
    </source>
</evidence>
<accession>A0AAE3DS07</accession>
<dbReference type="PROSITE" id="PS50893">
    <property type="entry name" value="ABC_TRANSPORTER_2"/>
    <property type="match status" value="1"/>
</dbReference>
<evidence type="ECO:0000256" key="2">
    <source>
        <dbReference type="ARBA" id="ARBA00022692"/>
    </source>
</evidence>
<evidence type="ECO:0000313" key="11">
    <source>
        <dbReference type="Proteomes" id="UP001197875"/>
    </source>
</evidence>
<evidence type="ECO:0000313" key="10">
    <source>
        <dbReference type="EMBL" id="MCC2189319.1"/>
    </source>
</evidence>
<name>A0AAE3DS07_9FIRM</name>
<dbReference type="EMBL" id="JAJEPR010000006">
    <property type="protein sequence ID" value="MCC2189319.1"/>
    <property type="molecule type" value="Genomic_DNA"/>
</dbReference>
<dbReference type="Proteomes" id="UP001197875">
    <property type="component" value="Unassembled WGS sequence"/>
</dbReference>
<dbReference type="CDD" id="cd07346">
    <property type="entry name" value="ABC_6TM_exporters"/>
    <property type="match status" value="1"/>
</dbReference>
<evidence type="ECO:0000256" key="7">
    <source>
        <dbReference type="SAM" id="Phobius"/>
    </source>
</evidence>
<evidence type="ECO:0000256" key="6">
    <source>
        <dbReference type="ARBA" id="ARBA00023136"/>
    </source>
</evidence>
<dbReference type="InterPro" id="IPR011527">
    <property type="entry name" value="ABC1_TM_dom"/>
</dbReference>
<dbReference type="InterPro" id="IPR027417">
    <property type="entry name" value="P-loop_NTPase"/>
</dbReference>
<dbReference type="GO" id="GO:0015421">
    <property type="term" value="F:ABC-type oligopeptide transporter activity"/>
    <property type="evidence" value="ECO:0007669"/>
    <property type="project" value="TreeGrafter"/>
</dbReference>
<dbReference type="InterPro" id="IPR003439">
    <property type="entry name" value="ABC_transporter-like_ATP-bd"/>
</dbReference>
<reference evidence="10 11" key="1">
    <citation type="submission" date="2021-10" db="EMBL/GenBank/DDBJ databases">
        <title>Anaerobic single-cell dispensing facilitates the cultivation of human gut bacteria.</title>
        <authorList>
            <person name="Afrizal A."/>
        </authorList>
    </citation>
    <scope>NUCLEOTIDE SEQUENCE [LARGE SCALE GENOMIC DNA]</scope>
    <source>
        <strain evidence="10 11">CLA-AA-H277</strain>
    </source>
</reference>
<gene>
    <name evidence="10" type="ORF">LKD71_05735</name>
</gene>
<dbReference type="Gene3D" id="3.40.50.300">
    <property type="entry name" value="P-loop containing nucleotide triphosphate hydrolases"/>
    <property type="match status" value="1"/>
</dbReference>
<keyword evidence="5 7" id="KW-1133">Transmembrane helix</keyword>
<evidence type="ECO:0000256" key="1">
    <source>
        <dbReference type="ARBA" id="ARBA00004651"/>
    </source>
</evidence>
<dbReference type="PROSITE" id="PS50929">
    <property type="entry name" value="ABC_TM1F"/>
    <property type="match status" value="1"/>
</dbReference>
<dbReference type="SUPFAM" id="SSF90123">
    <property type="entry name" value="ABC transporter transmembrane region"/>
    <property type="match status" value="1"/>
</dbReference>
<dbReference type="InterPro" id="IPR039421">
    <property type="entry name" value="Type_1_exporter"/>
</dbReference>
<feature type="transmembrane region" description="Helical" evidence="7">
    <location>
        <begin position="21"/>
        <end position="42"/>
    </location>
</feature>
<dbReference type="InterPro" id="IPR036640">
    <property type="entry name" value="ABC1_TM_sf"/>
</dbReference>
<feature type="domain" description="ABC transporter" evidence="8">
    <location>
        <begin position="344"/>
        <end position="573"/>
    </location>
</feature>
<dbReference type="SMART" id="SM00382">
    <property type="entry name" value="AAA"/>
    <property type="match status" value="1"/>
</dbReference>
<protein>
    <submittedName>
        <fullName evidence="10">ABC transporter ATP-binding protein/permease</fullName>
    </submittedName>
</protein>
<dbReference type="CDD" id="cd03228">
    <property type="entry name" value="ABCC_MRP_Like"/>
    <property type="match status" value="1"/>
</dbReference>
<comment type="subcellular location">
    <subcellularLocation>
        <location evidence="1">Cell membrane</location>
        <topology evidence="1">Multi-pass membrane protein</topology>
    </subcellularLocation>
</comment>
<dbReference type="GO" id="GO:0005524">
    <property type="term" value="F:ATP binding"/>
    <property type="evidence" value="ECO:0007669"/>
    <property type="project" value="UniProtKB-KW"/>
</dbReference>
<keyword evidence="2 7" id="KW-0812">Transmembrane</keyword>
<dbReference type="SUPFAM" id="SSF52540">
    <property type="entry name" value="P-loop containing nucleoside triphosphate hydrolases"/>
    <property type="match status" value="1"/>
</dbReference>
<keyword evidence="3" id="KW-0547">Nucleotide-binding</keyword>
<sequence>MKKERFQSDRVLAYFRLEWKVLVLITLSGLIYNLGLLAGPWFEGKMTGCLVDILNGNSETAAMLSLVLGYVAAIAIVQVSRYVKRFYVRRFANNVNRRMKQVLYRSLVTKSRASLKEEGEGDVMTKAILDVDDCAEGMRKFTTEIFDTGVALAAYALMLLCYDWRLALLSMLFPPISYITAEKMKKMIQRTGAAYKKQSGLLSAATLDRAQNAITYRVFGCEKERQEAYEADLTAYEKSAIKANIWNTAMPPVYRVISMAGLLFILCFGQKNVLGTGWKSWSIAAFTTFLACFVKLSVKSSSAAKLFNAVHKAQVSWNRIKPLMAPKEEPEEDRSQEKKVCRELKVEHVNFAYPDGKKILDDISFTAKKGEIIGITGSVACGKSTLGKVFLCEYPYEGSISCDEKELRAMRDTERTGTIGYLGHDPELFNDSVKNNILMGENKNVDDFLKAVCLDQEVAGMEDGTETLVGNGGVRLSGGQGQRLALARTLCHKKPVLILDDPFSALDKTTERQIFANLKELVRDNIVLLISHRLYLFPEMDQIIWMENGKAKVDTHENLLREVPEYRELFEEQEEKGGRES</sequence>
<dbReference type="Pfam" id="PF00005">
    <property type="entry name" value="ABC_tran"/>
    <property type="match status" value="1"/>
</dbReference>
<evidence type="ECO:0000256" key="5">
    <source>
        <dbReference type="ARBA" id="ARBA00022989"/>
    </source>
</evidence>
<comment type="caution">
    <text evidence="10">The sequence shown here is derived from an EMBL/GenBank/DDBJ whole genome shotgun (WGS) entry which is preliminary data.</text>
</comment>
<keyword evidence="6 7" id="KW-0472">Membrane</keyword>
<evidence type="ECO:0000259" key="9">
    <source>
        <dbReference type="PROSITE" id="PS50929"/>
    </source>
</evidence>
<dbReference type="RefSeq" id="WP_227614690.1">
    <property type="nucleotide sequence ID" value="NZ_JAJEPR010000006.1"/>
</dbReference>
<keyword evidence="11" id="KW-1185">Reference proteome</keyword>
<dbReference type="Pfam" id="PF00664">
    <property type="entry name" value="ABC_membrane"/>
    <property type="match status" value="1"/>
</dbReference>
<feature type="transmembrane region" description="Helical" evidence="7">
    <location>
        <begin position="145"/>
        <end position="165"/>
    </location>
</feature>
<evidence type="ECO:0000259" key="8">
    <source>
        <dbReference type="PROSITE" id="PS50893"/>
    </source>
</evidence>